<feature type="region of interest" description="Disordered" evidence="1">
    <location>
        <begin position="231"/>
        <end position="314"/>
    </location>
</feature>
<feature type="compositionally biased region" description="Low complexity" evidence="1">
    <location>
        <begin position="510"/>
        <end position="519"/>
    </location>
</feature>
<feature type="compositionally biased region" description="Polar residues" evidence="1">
    <location>
        <begin position="168"/>
        <end position="184"/>
    </location>
</feature>
<name>A0A6G1IUM9_9PLEO</name>
<feature type="region of interest" description="Disordered" evidence="1">
    <location>
        <begin position="132"/>
        <end position="213"/>
    </location>
</feature>
<proteinExistence type="predicted"/>
<accession>A0A6G1IUM9</accession>
<feature type="compositionally biased region" description="Pro residues" evidence="1">
    <location>
        <begin position="358"/>
        <end position="370"/>
    </location>
</feature>
<evidence type="ECO:0000256" key="1">
    <source>
        <dbReference type="SAM" id="MobiDB-lite"/>
    </source>
</evidence>
<feature type="transmembrane region" description="Helical" evidence="2">
    <location>
        <begin position="72"/>
        <end position="96"/>
    </location>
</feature>
<evidence type="ECO:0000256" key="2">
    <source>
        <dbReference type="SAM" id="Phobius"/>
    </source>
</evidence>
<feature type="region of interest" description="Disordered" evidence="1">
    <location>
        <begin position="1"/>
        <end position="63"/>
    </location>
</feature>
<feature type="region of interest" description="Disordered" evidence="1">
    <location>
        <begin position="347"/>
        <end position="371"/>
    </location>
</feature>
<evidence type="ECO:0000313" key="4">
    <source>
        <dbReference type="Proteomes" id="UP000799291"/>
    </source>
</evidence>
<dbReference type="EMBL" id="MU005590">
    <property type="protein sequence ID" value="KAF2681651.1"/>
    <property type="molecule type" value="Genomic_DNA"/>
</dbReference>
<keyword evidence="2" id="KW-0812">Transmembrane</keyword>
<dbReference type="Proteomes" id="UP000799291">
    <property type="component" value="Unassembled WGS sequence"/>
</dbReference>
<keyword evidence="4" id="KW-1185">Reference proteome</keyword>
<feature type="compositionally biased region" description="Polar residues" evidence="1">
    <location>
        <begin position="435"/>
        <end position="462"/>
    </location>
</feature>
<feature type="compositionally biased region" description="Polar residues" evidence="1">
    <location>
        <begin position="520"/>
        <end position="533"/>
    </location>
</feature>
<dbReference type="OrthoDB" id="3946741at2759"/>
<feature type="compositionally biased region" description="Polar residues" evidence="1">
    <location>
        <begin position="302"/>
        <end position="314"/>
    </location>
</feature>
<keyword evidence="2" id="KW-0472">Membrane</keyword>
<organism evidence="3 4">
    <name type="scientific">Lentithecium fluviatile CBS 122367</name>
    <dbReference type="NCBI Taxonomy" id="1168545"/>
    <lineage>
        <taxon>Eukaryota</taxon>
        <taxon>Fungi</taxon>
        <taxon>Dikarya</taxon>
        <taxon>Ascomycota</taxon>
        <taxon>Pezizomycotina</taxon>
        <taxon>Dothideomycetes</taxon>
        <taxon>Pleosporomycetidae</taxon>
        <taxon>Pleosporales</taxon>
        <taxon>Massarineae</taxon>
        <taxon>Lentitheciaceae</taxon>
        <taxon>Lentithecium</taxon>
    </lineage>
</organism>
<feature type="region of interest" description="Disordered" evidence="1">
    <location>
        <begin position="420"/>
        <end position="533"/>
    </location>
</feature>
<dbReference type="AlphaFoldDB" id="A0A6G1IUM9"/>
<protein>
    <submittedName>
        <fullName evidence="3">Uncharacterized protein</fullName>
    </submittedName>
</protein>
<gene>
    <name evidence="3" type="ORF">K458DRAFT_391607</name>
</gene>
<evidence type="ECO:0000313" key="3">
    <source>
        <dbReference type="EMBL" id="KAF2681651.1"/>
    </source>
</evidence>
<reference evidence="3" key="1">
    <citation type="journal article" date="2020" name="Stud. Mycol.">
        <title>101 Dothideomycetes genomes: a test case for predicting lifestyles and emergence of pathogens.</title>
        <authorList>
            <person name="Haridas S."/>
            <person name="Albert R."/>
            <person name="Binder M."/>
            <person name="Bloem J."/>
            <person name="Labutti K."/>
            <person name="Salamov A."/>
            <person name="Andreopoulos B."/>
            <person name="Baker S."/>
            <person name="Barry K."/>
            <person name="Bills G."/>
            <person name="Bluhm B."/>
            <person name="Cannon C."/>
            <person name="Castanera R."/>
            <person name="Culley D."/>
            <person name="Daum C."/>
            <person name="Ezra D."/>
            <person name="Gonzalez J."/>
            <person name="Henrissat B."/>
            <person name="Kuo A."/>
            <person name="Liang C."/>
            <person name="Lipzen A."/>
            <person name="Lutzoni F."/>
            <person name="Magnuson J."/>
            <person name="Mondo S."/>
            <person name="Nolan M."/>
            <person name="Ohm R."/>
            <person name="Pangilinan J."/>
            <person name="Park H.-J."/>
            <person name="Ramirez L."/>
            <person name="Alfaro M."/>
            <person name="Sun H."/>
            <person name="Tritt A."/>
            <person name="Yoshinaga Y."/>
            <person name="Zwiers L.-H."/>
            <person name="Turgeon B."/>
            <person name="Goodwin S."/>
            <person name="Spatafora J."/>
            <person name="Crous P."/>
            <person name="Grigoriev I."/>
        </authorList>
    </citation>
    <scope>NUCLEOTIDE SEQUENCE</scope>
    <source>
        <strain evidence="3">CBS 122367</strain>
    </source>
</reference>
<feature type="region of interest" description="Disordered" evidence="1">
    <location>
        <begin position="377"/>
        <end position="396"/>
    </location>
</feature>
<feature type="compositionally biased region" description="Polar residues" evidence="1">
    <location>
        <begin position="254"/>
        <end position="272"/>
    </location>
</feature>
<sequence>MLSSRPVVTPTPSLTSSSSITSNIPTPQPSTTDTVIVDSVSLTPSPTSPTSQPTVPPVAAADPPRTMKPAQIAGLSVAAAATFIIAIGLMALSVFLRRRRERKIAAETYEKPGMSPSSPSLRIYSTRFSHYYPSETPRSEPPKRFPMPPAPVLRAPGDRLKVPPPTNARAQSPSGTTNAPQPRSNVDETSDLSSVHPLFRPGAGIRSSSSKSSLPLEQIGLAISAELPGDALVSNAPPHPLRKSSMRQKRRRSVQPSSELSQRPDTVCTQDTVFEEDEVRDNRRESRLLPMPPIPIPPIRSFQPSRKLSNSNPSILVQAPTQPQQPPLQPELFLDIPVRHSRSAPIRILPTENTPQNAPAPSPQAPPKPQLAPAIQIPQRKRSATNASASELSGGDIPDYYFTAWQDSKPKGLALSISPSRLQRPQELPNVKPKLSSSTLSRANSTASTNIRDSFSSQTSFETVDRNDPTPEDEDDGMQLDGSKLSPVAESPISNLRYPKVPRASNVFVPRSPRSPLSLNSQDSPQRAPSPSSLFVKRRGEQGALRLDSPVQNGSPLGSEARLQTRRFRQHLRTTSDETWSTLRTSERSIRTQSGQWPKSPAMYEPDVVRPLTIRSKIQLPPPMEEMQSLKSPAWVPRLTPTRQGEDLLISVTYSKPGR</sequence>
<keyword evidence="2" id="KW-1133">Transmembrane helix</keyword>
<feature type="compositionally biased region" description="Basic residues" evidence="1">
    <location>
        <begin position="240"/>
        <end position="253"/>
    </location>
</feature>